<keyword evidence="2" id="KW-1278">Translocase</keyword>
<accession>A0ABQ6IFD7</accession>
<evidence type="ECO:0000313" key="4">
    <source>
        <dbReference type="Proteomes" id="UP001157125"/>
    </source>
</evidence>
<name>A0ABQ6IFD7_9MICO</name>
<evidence type="ECO:0000256" key="1">
    <source>
        <dbReference type="ARBA" id="ARBA00022448"/>
    </source>
</evidence>
<comment type="caution">
    <text evidence="3">The sequence shown here is derived from an EMBL/GenBank/DDBJ whole genome shotgun (WGS) entry which is preliminary data.</text>
</comment>
<dbReference type="PANTHER" id="PTHR42794">
    <property type="entry name" value="HEMIN IMPORT ATP-BINDING PROTEIN HMUV"/>
    <property type="match status" value="1"/>
</dbReference>
<organism evidence="3 4">
    <name type="scientific">Demequina litorisediminis</name>
    <dbReference type="NCBI Taxonomy" id="1849022"/>
    <lineage>
        <taxon>Bacteria</taxon>
        <taxon>Bacillati</taxon>
        <taxon>Actinomycetota</taxon>
        <taxon>Actinomycetes</taxon>
        <taxon>Micrococcales</taxon>
        <taxon>Demequinaceae</taxon>
        <taxon>Demequina</taxon>
    </lineage>
</organism>
<keyword evidence="1" id="KW-0813">Transport</keyword>
<dbReference type="SUPFAM" id="SSF52540">
    <property type="entry name" value="P-loop containing nucleoside triphosphate hydrolases"/>
    <property type="match status" value="1"/>
</dbReference>
<evidence type="ECO:0008006" key="5">
    <source>
        <dbReference type="Google" id="ProtNLM"/>
    </source>
</evidence>
<protein>
    <recommendedName>
        <fullName evidence="5">Siderophore transport system ATP-binding protein YusV</fullName>
    </recommendedName>
</protein>
<dbReference type="PANTHER" id="PTHR42794:SF1">
    <property type="entry name" value="HEMIN IMPORT ATP-BINDING PROTEIN HMUV"/>
    <property type="match status" value="1"/>
</dbReference>
<sequence length="65" mass="6880">MVAVLHDLNQATRFADTIVMMRDGEVVAAGDPHDVVTAERVEEVFGLPCTVGVDPHAGSPLVLPL</sequence>
<keyword evidence="4" id="KW-1185">Reference proteome</keyword>
<dbReference type="EMBL" id="BSUN01000001">
    <property type="protein sequence ID" value="GMA36000.1"/>
    <property type="molecule type" value="Genomic_DNA"/>
</dbReference>
<dbReference type="Proteomes" id="UP001157125">
    <property type="component" value="Unassembled WGS sequence"/>
</dbReference>
<gene>
    <name evidence="3" type="ORF">GCM10025876_22040</name>
</gene>
<reference evidence="4" key="1">
    <citation type="journal article" date="2019" name="Int. J. Syst. Evol. Microbiol.">
        <title>The Global Catalogue of Microorganisms (GCM) 10K type strain sequencing project: providing services to taxonomists for standard genome sequencing and annotation.</title>
        <authorList>
            <consortium name="The Broad Institute Genomics Platform"/>
            <consortium name="The Broad Institute Genome Sequencing Center for Infectious Disease"/>
            <person name="Wu L."/>
            <person name="Ma J."/>
        </authorList>
    </citation>
    <scope>NUCLEOTIDE SEQUENCE [LARGE SCALE GENOMIC DNA]</scope>
    <source>
        <strain evidence="4">NBRC 112299</strain>
    </source>
</reference>
<dbReference type="Gene3D" id="3.40.50.300">
    <property type="entry name" value="P-loop containing nucleotide triphosphate hydrolases"/>
    <property type="match status" value="1"/>
</dbReference>
<dbReference type="InterPro" id="IPR027417">
    <property type="entry name" value="P-loop_NTPase"/>
</dbReference>
<evidence type="ECO:0000256" key="2">
    <source>
        <dbReference type="ARBA" id="ARBA00022967"/>
    </source>
</evidence>
<evidence type="ECO:0000313" key="3">
    <source>
        <dbReference type="EMBL" id="GMA36000.1"/>
    </source>
</evidence>
<proteinExistence type="predicted"/>